<reference evidence="3" key="1">
    <citation type="submission" date="2005-10" db="EMBL/GenBank/DDBJ databases">
        <authorList>
            <person name="Loftus B.J."/>
            <person name="Nene V.M."/>
            <person name="Hannick L.I."/>
            <person name="Bidwell S."/>
            <person name="Haas B."/>
            <person name="Amedeo P."/>
            <person name="Orvis J."/>
            <person name="Wortman J.R."/>
            <person name="White O.R."/>
            <person name="Salzberg S."/>
            <person name="Shumway M."/>
            <person name="Koo H."/>
            <person name="Zhao Y."/>
            <person name="Holmes M."/>
            <person name="Miller J."/>
            <person name="Schatz M."/>
            <person name="Pop M."/>
            <person name="Pai G."/>
            <person name="Utterback T."/>
            <person name="Rogers Y.-H."/>
            <person name="Kravitz S."/>
            <person name="Fraser C.M."/>
        </authorList>
    </citation>
    <scope>NUCLEOTIDE SEQUENCE</scope>
    <source>
        <strain evidence="3">Liverpool</strain>
    </source>
</reference>
<dbReference type="InterPro" id="IPR001623">
    <property type="entry name" value="DnaJ_domain"/>
</dbReference>
<evidence type="ECO:0000256" key="1">
    <source>
        <dbReference type="SAM" id="Coils"/>
    </source>
</evidence>
<feature type="domain" description="J" evidence="2">
    <location>
        <begin position="15"/>
        <end position="118"/>
    </location>
</feature>
<dbReference type="Pfam" id="PF00226">
    <property type="entry name" value="DnaJ"/>
    <property type="match status" value="1"/>
</dbReference>
<evidence type="ECO:0000313" key="4">
    <source>
        <dbReference type="Proteomes" id="UP000682892"/>
    </source>
</evidence>
<dbReference type="PANTHER" id="PTHR43948">
    <property type="entry name" value="DNAJ HOMOLOG SUBFAMILY B"/>
    <property type="match status" value="1"/>
</dbReference>
<dbReference type="Proteomes" id="UP000682892">
    <property type="component" value="Unassembled WGS sequence"/>
</dbReference>
<dbReference type="GO" id="GO:0051082">
    <property type="term" value="F:unfolded protein binding"/>
    <property type="evidence" value="ECO:0007669"/>
    <property type="project" value="TreeGrafter"/>
</dbReference>
<dbReference type="PRINTS" id="PR00625">
    <property type="entry name" value="JDOMAIN"/>
</dbReference>
<sequence length="147" mass="17590">MDAVFWKIIDGVVLYFNELLGVEQSANDVEIKKAYRKLVLRWHPDKNLDNLEEADLQFLLVQATRPSEEIEFVENEENFEDISKFGNSKNDYETEAYKKLLDKRAKQDRIRSQQNRLEQISRKQKEIEELQRNSSNVFNEAYDEQLW</sequence>
<evidence type="ECO:0000259" key="2">
    <source>
        <dbReference type="PROSITE" id="PS50076"/>
    </source>
</evidence>
<dbReference type="GO" id="GO:0005634">
    <property type="term" value="C:nucleus"/>
    <property type="evidence" value="ECO:0007669"/>
    <property type="project" value="TreeGrafter"/>
</dbReference>
<evidence type="ECO:0000313" key="3">
    <source>
        <dbReference type="EMBL" id="EAT33982.1"/>
    </source>
</evidence>
<dbReference type="PANTHER" id="PTHR43948:SF10">
    <property type="entry name" value="MRJ, ISOFORM E"/>
    <property type="match status" value="1"/>
</dbReference>
<dbReference type="HOGENOM" id="CLU_1769592_0_0_1"/>
<dbReference type="EMBL" id="CH478095">
    <property type="protein sequence ID" value="EAT33982.1"/>
    <property type="molecule type" value="Genomic_DNA"/>
</dbReference>
<dbReference type="GO" id="GO:0051087">
    <property type="term" value="F:protein-folding chaperone binding"/>
    <property type="evidence" value="ECO:0007669"/>
    <property type="project" value="TreeGrafter"/>
</dbReference>
<dbReference type="GO" id="GO:0044183">
    <property type="term" value="F:protein folding chaperone"/>
    <property type="evidence" value="ECO:0007669"/>
    <property type="project" value="TreeGrafter"/>
</dbReference>
<reference evidence="3" key="3">
    <citation type="submission" date="2012-09" db="EMBL/GenBank/DDBJ databases">
        <authorList>
            <consortium name="VectorBase"/>
        </authorList>
    </citation>
    <scope>NUCLEOTIDE SEQUENCE</scope>
    <source>
        <strain evidence="3">Liverpool</strain>
    </source>
</reference>
<dbReference type="SUPFAM" id="SSF46565">
    <property type="entry name" value="Chaperone J-domain"/>
    <property type="match status" value="1"/>
</dbReference>
<keyword evidence="1" id="KW-0175">Coiled coil</keyword>
<dbReference type="GO" id="GO:0005737">
    <property type="term" value="C:cytoplasm"/>
    <property type="evidence" value="ECO:0007669"/>
    <property type="project" value="TreeGrafter"/>
</dbReference>
<accession>Q16I96</accession>
<feature type="coiled-coil region" evidence="1">
    <location>
        <begin position="103"/>
        <end position="140"/>
    </location>
</feature>
<dbReference type="VEuPathDB" id="VectorBase:AAEL006437"/>
<proteinExistence type="predicted"/>
<dbReference type="PaxDb" id="7159-AAEL013753-PA"/>
<name>Q16I96_AEDAE</name>
<dbReference type="SMART" id="SM00271">
    <property type="entry name" value="DnaJ"/>
    <property type="match status" value="1"/>
</dbReference>
<dbReference type="Gene3D" id="1.10.287.110">
    <property type="entry name" value="DnaJ domain"/>
    <property type="match status" value="1"/>
</dbReference>
<dbReference type="InterPro" id="IPR036869">
    <property type="entry name" value="J_dom_sf"/>
</dbReference>
<dbReference type="AlphaFoldDB" id="Q16I96"/>
<dbReference type="OMA" id="NQRCTLI"/>
<reference evidence="3" key="2">
    <citation type="journal article" date="2007" name="Science">
        <title>Genome sequence of Aedes aegypti, a major arbovirus vector.</title>
        <authorList>
            <person name="Nene V."/>
            <person name="Wortman J.R."/>
            <person name="Lawson D."/>
            <person name="Haas B."/>
            <person name="Kodira C."/>
            <person name="Tu Z.J."/>
            <person name="Loftus B."/>
            <person name="Xi Z."/>
            <person name="Megy K."/>
            <person name="Grabherr M."/>
            <person name="Ren Q."/>
            <person name="Zdobnov E.M."/>
            <person name="Lobo N.F."/>
            <person name="Campbell K.S."/>
            <person name="Brown S.E."/>
            <person name="Bonaldo M.F."/>
            <person name="Zhu J."/>
            <person name="Sinkins S.P."/>
            <person name="Hogenkamp D.G."/>
            <person name="Amedeo P."/>
            <person name="Arensburger P."/>
            <person name="Atkinson P.W."/>
            <person name="Bidwell S."/>
            <person name="Biedler J."/>
            <person name="Birney E."/>
            <person name="Bruggner R.V."/>
            <person name="Costas J."/>
            <person name="Coy M.R."/>
            <person name="Crabtree J."/>
            <person name="Crawford M."/>
            <person name="Debruyn B."/>
            <person name="Decaprio D."/>
            <person name="Eiglmeier K."/>
            <person name="Eisenstadt E."/>
            <person name="El-Dorry H."/>
            <person name="Gelbart W.M."/>
            <person name="Gomes S.L."/>
            <person name="Hammond M."/>
            <person name="Hannick L.I."/>
            <person name="Hogan J.R."/>
            <person name="Holmes M.H."/>
            <person name="Jaffe D."/>
            <person name="Johnston J.S."/>
            <person name="Kennedy R.C."/>
            <person name="Koo H."/>
            <person name="Kravitz S."/>
            <person name="Kriventseva E.V."/>
            <person name="Kulp D."/>
            <person name="Labutti K."/>
            <person name="Lee E."/>
            <person name="Li S."/>
            <person name="Lovin D.D."/>
            <person name="Mao C."/>
            <person name="Mauceli E."/>
            <person name="Menck C.F."/>
            <person name="Miller J.R."/>
            <person name="Montgomery P."/>
            <person name="Mori A."/>
            <person name="Nascimento A.L."/>
            <person name="Naveira H.F."/>
            <person name="Nusbaum C."/>
            <person name="O'leary S."/>
            <person name="Orvis J."/>
            <person name="Pertea M."/>
            <person name="Quesneville H."/>
            <person name="Reidenbach K.R."/>
            <person name="Rogers Y.H."/>
            <person name="Roth C.W."/>
            <person name="Schneider J.R."/>
            <person name="Schatz M."/>
            <person name="Shumway M."/>
            <person name="Stanke M."/>
            <person name="Stinson E.O."/>
            <person name="Tubio J.M."/>
            <person name="Vanzee J.P."/>
            <person name="Verjovski-Almeida S."/>
            <person name="Werner D."/>
            <person name="White O."/>
            <person name="Wyder S."/>
            <person name="Zeng Q."/>
            <person name="Zhao Q."/>
            <person name="Zhao Y."/>
            <person name="Hill C.A."/>
            <person name="Raikhel A.S."/>
            <person name="Soares M.B."/>
            <person name="Knudson D.L."/>
            <person name="Lee N.H."/>
            <person name="Galagan J."/>
            <person name="Salzberg S.L."/>
            <person name="Paulsen I.T."/>
            <person name="Dimopoulos G."/>
            <person name="Collins F.H."/>
            <person name="Birren B."/>
            <person name="Fraser-Liggett C.M."/>
            <person name="Severson D.W."/>
        </authorList>
    </citation>
    <scope>NUCLEOTIDE SEQUENCE [LARGE SCALE GENOMIC DNA]</scope>
    <source>
        <strain evidence="3">Liverpool</strain>
    </source>
</reference>
<dbReference type="PROSITE" id="PS50076">
    <property type="entry name" value="DNAJ_2"/>
    <property type="match status" value="1"/>
</dbReference>
<gene>
    <name evidence="3" type="ORF">AaeL_AAEL013753</name>
</gene>
<organism evidence="3 4">
    <name type="scientific">Aedes aegypti</name>
    <name type="common">Yellowfever mosquito</name>
    <name type="synonym">Culex aegypti</name>
    <dbReference type="NCBI Taxonomy" id="7159"/>
    <lineage>
        <taxon>Eukaryota</taxon>
        <taxon>Metazoa</taxon>
        <taxon>Ecdysozoa</taxon>
        <taxon>Arthropoda</taxon>
        <taxon>Hexapoda</taxon>
        <taxon>Insecta</taxon>
        <taxon>Pterygota</taxon>
        <taxon>Neoptera</taxon>
        <taxon>Endopterygota</taxon>
        <taxon>Diptera</taxon>
        <taxon>Nematocera</taxon>
        <taxon>Culicoidea</taxon>
        <taxon>Culicidae</taxon>
        <taxon>Culicinae</taxon>
        <taxon>Aedini</taxon>
        <taxon>Aedes</taxon>
        <taxon>Stegomyia</taxon>
    </lineage>
</organism>
<dbReference type="CDD" id="cd06257">
    <property type="entry name" value="DnaJ"/>
    <property type="match status" value="1"/>
</dbReference>
<protein>
    <submittedName>
        <fullName evidence="3">AAEL013753-PA</fullName>
    </submittedName>
</protein>
<dbReference type="eggNOG" id="KOG0714">
    <property type="taxonomic scope" value="Eukaryota"/>
</dbReference>
<dbReference type="STRING" id="7159.Q16I96"/>